<dbReference type="InterPro" id="IPR051198">
    <property type="entry name" value="BchE-like"/>
</dbReference>
<dbReference type="Gene3D" id="3.40.50.280">
    <property type="entry name" value="Cobalamin-binding domain"/>
    <property type="match status" value="1"/>
</dbReference>
<dbReference type="PROSITE" id="PS51332">
    <property type="entry name" value="B12_BINDING"/>
    <property type="match status" value="1"/>
</dbReference>
<keyword evidence="2" id="KW-0949">S-adenosyl-L-methionine</keyword>
<dbReference type="AlphaFoldDB" id="X0WWX8"/>
<dbReference type="InterPro" id="IPR006158">
    <property type="entry name" value="Cobalamin-bd"/>
</dbReference>
<dbReference type="GO" id="GO:0051536">
    <property type="term" value="F:iron-sulfur cluster binding"/>
    <property type="evidence" value="ECO:0007669"/>
    <property type="project" value="UniProtKB-KW"/>
</dbReference>
<evidence type="ECO:0000256" key="3">
    <source>
        <dbReference type="ARBA" id="ARBA00022723"/>
    </source>
</evidence>
<evidence type="ECO:0000256" key="2">
    <source>
        <dbReference type="ARBA" id="ARBA00022691"/>
    </source>
</evidence>
<dbReference type="GO" id="GO:0046872">
    <property type="term" value="F:metal ion binding"/>
    <property type="evidence" value="ECO:0007669"/>
    <property type="project" value="UniProtKB-KW"/>
</dbReference>
<dbReference type="PANTHER" id="PTHR43409:SF7">
    <property type="entry name" value="BLL1977 PROTEIN"/>
    <property type="match status" value="1"/>
</dbReference>
<evidence type="ECO:0000256" key="5">
    <source>
        <dbReference type="ARBA" id="ARBA00023014"/>
    </source>
</evidence>
<feature type="domain" description="B12-binding" evidence="6">
    <location>
        <begin position="1"/>
        <end position="134"/>
    </location>
</feature>
<gene>
    <name evidence="7" type="ORF">S01H1_70650</name>
</gene>
<evidence type="ECO:0000256" key="1">
    <source>
        <dbReference type="ARBA" id="ARBA00001966"/>
    </source>
</evidence>
<dbReference type="PANTHER" id="PTHR43409">
    <property type="entry name" value="ANAEROBIC MAGNESIUM-PROTOPORPHYRIN IX MONOMETHYL ESTER CYCLASE-RELATED"/>
    <property type="match status" value="1"/>
</dbReference>
<protein>
    <recommendedName>
        <fullName evidence="6">B12-binding domain-containing protein</fullName>
    </recommendedName>
</protein>
<proteinExistence type="predicted"/>
<evidence type="ECO:0000313" key="7">
    <source>
        <dbReference type="EMBL" id="GAG35200.1"/>
    </source>
</evidence>
<sequence>MNKPKLQIIVLFQNLGENQAYFARSPAPPLSGALVAGLTPPIVEVELLHEMVRPIDYNTDADFIGLSFMDYCAPHAFDVANKFRKLGKIVVAGGRYPSTFPEEVIPHFDSVVVGEAEPVWPQVVEDMVKGKLKKVYVAPTAPSLENIPPPRYDLIESDFA</sequence>
<keyword evidence="4" id="KW-0408">Iron</keyword>
<comment type="cofactor">
    <cofactor evidence="1">
        <name>[4Fe-4S] cluster</name>
        <dbReference type="ChEBI" id="CHEBI:49883"/>
    </cofactor>
</comment>
<evidence type="ECO:0000259" key="6">
    <source>
        <dbReference type="PROSITE" id="PS51332"/>
    </source>
</evidence>
<comment type="caution">
    <text evidence="7">The sequence shown here is derived from an EMBL/GenBank/DDBJ whole genome shotgun (WGS) entry which is preliminary data.</text>
</comment>
<accession>X0WWX8</accession>
<keyword evidence="5" id="KW-0411">Iron-sulfur</keyword>
<dbReference type="GO" id="GO:0031419">
    <property type="term" value="F:cobalamin binding"/>
    <property type="evidence" value="ECO:0007669"/>
    <property type="project" value="InterPro"/>
</dbReference>
<feature type="non-terminal residue" evidence="7">
    <location>
        <position position="160"/>
    </location>
</feature>
<evidence type="ECO:0000256" key="4">
    <source>
        <dbReference type="ARBA" id="ARBA00023004"/>
    </source>
</evidence>
<keyword evidence="3" id="KW-0479">Metal-binding</keyword>
<reference evidence="7" key="1">
    <citation type="journal article" date="2014" name="Front. Microbiol.">
        <title>High frequency of phylogenetically diverse reductive dehalogenase-homologous genes in deep subseafloor sedimentary metagenomes.</title>
        <authorList>
            <person name="Kawai M."/>
            <person name="Futagami T."/>
            <person name="Toyoda A."/>
            <person name="Takaki Y."/>
            <person name="Nishi S."/>
            <person name="Hori S."/>
            <person name="Arai W."/>
            <person name="Tsubouchi T."/>
            <person name="Morono Y."/>
            <person name="Uchiyama I."/>
            <person name="Ito T."/>
            <person name="Fujiyama A."/>
            <person name="Inagaki F."/>
            <person name="Takami H."/>
        </authorList>
    </citation>
    <scope>NUCLEOTIDE SEQUENCE</scope>
    <source>
        <strain evidence="7">Expedition CK06-06</strain>
    </source>
</reference>
<dbReference type="EMBL" id="BARS01046992">
    <property type="protein sequence ID" value="GAG35200.1"/>
    <property type="molecule type" value="Genomic_DNA"/>
</dbReference>
<name>X0WWX8_9ZZZZ</name>
<dbReference type="GO" id="GO:0005829">
    <property type="term" value="C:cytosol"/>
    <property type="evidence" value="ECO:0007669"/>
    <property type="project" value="TreeGrafter"/>
</dbReference>
<organism evidence="7">
    <name type="scientific">marine sediment metagenome</name>
    <dbReference type="NCBI Taxonomy" id="412755"/>
    <lineage>
        <taxon>unclassified sequences</taxon>
        <taxon>metagenomes</taxon>
        <taxon>ecological metagenomes</taxon>
    </lineage>
</organism>